<name>A0ABP0C3U4_9PEZI</name>
<dbReference type="Gene3D" id="3.60.21.10">
    <property type="match status" value="1"/>
</dbReference>
<keyword evidence="3" id="KW-1185">Reference proteome</keyword>
<protein>
    <recommendedName>
        <fullName evidence="1">Calcineurin-like phosphoesterase domain-containing protein</fullName>
    </recommendedName>
</protein>
<organism evidence="2 3">
    <name type="scientific">Sporothrix eucalyptigena</name>
    <dbReference type="NCBI Taxonomy" id="1812306"/>
    <lineage>
        <taxon>Eukaryota</taxon>
        <taxon>Fungi</taxon>
        <taxon>Dikarya</taxon>
        <taxon>Ascomycota</taxon>
        <taxon>Pezizomycotina</taxon>
        <taxon>Sordariomycetes</taxon>
        <taxon>Sordariomycetidae</taxon>
        <taxon>Ophiostomatales</taxon>
        <taxon>Ophiostomataceae</taxon>
        <taxon>Sporothrix</taxon>
    </lineage>
</organism>
<dbReference type="CDD" id="cd07379">
    <property type="entry name" value="MPP_239FB"/>
    <property type="match status" value="1"/>
</dbReference>
<dbReference type="PANTHER" id="PTHR12905">
    <property type="entry name" value="METALLOPHOSPHOESTERASE"/>
    <property type="match status" value="1"/>
</dbReference>
<dbReference type="EMBL" id="CAWUHD010000067">
    <property type="protein sequence ID" value="CAK7226659.1"/>
    <property type="molecule type" value="Genomic_DNA"/>
</dbReference>
<dbReference type="InterPro" id="IPR029052">
    <property type="entry name" value="Metallo-depent_PP-like"/>
</dbReference>
<evidence type="ECO:0000313" key="3">
    <source>
        <dbReference type="Proteomes" id="UP001642482"/>
    </source>
</evidence>
<dbReference type="SUPFAM" id="SSF56300">
    <property type="entry name" value="Metallo-dependent phosphatases"/>
    <property type="match status" value="1"/>
</dbReference>
<reference evidence="2 3" key="1">
    <citation type="submission" date="2024-01" db="EMBL/GenBank/DDBJ databases">
        <authorList>
            <person name="Allen C."/>
            <person name="Tagirdzhanova G."/>
        </authorList>
    </citation>
    <scope>NUCLEOTIDE SEQUENCE [LARGE SCALE GENOMIC DNA]</scope>
</reference>
<proteinExistence type="predicted"/>
<dbReference type="Proteomes" id="UP001642482">
    <property type="component" value="Unassembled WGS sequence"/>
</dbReference>
<accession>A0ABP0C3U4</accession>
<sequence>MASGLDALLHRPRPSAWQLFLRLPCVYLADLLYSWHHAAPSQPTVDAVSIVCISDTHNGRPQLPDGDVLIHAGDLTQSGTHTELASTVAWLRRQTHPVKIVVAGNHDLLLDADFKTPRENSPALEWGDIVYLKNEATTVTCPNGRQLQVYGSPLSPKHGNWAFQYPRSYDAWSALSPPIPAGIDILVTHAPPRGHLDRQLGCVHLLQMLWRVRPRLHVFGHVHDGAGTELVQFDTLQAAYEQTVLDKGGLVNLCRVFVHFVKACVWPASTKSTCQLVNAAMVGGLLDDEVRRPVEVVL</sequence>
<feature type="domain" description="Calcineurin-like phosphoesterase" evidence="1">
    <location>
        <begin position="64"/>
        <end position="224"/>
    </location>
</feature>
<dbReference type="InterPro" id="IPR051693">
    <property type="entry name" value="UPF0046_metallophosphoest"/>
</dbReference>
<dbReference type="PANTHER" id="PTHR12905:SF0">
    <property type="entry name" value="CALCINEURIN-LIKE PHOSPHOESTERASE DOMAIN-CONTAINING PROTEIN"/>
    <property type="match status" value="1"/>
</dbReference>
<dbReference type="InterPro" id="IPR004843">
    <property type="entry name" value="Calcineurin-like_PHP"/>
</dbReference>
<gene>
    <name evidence="2" type="ORF">SEUCBS140593_006317</name>
</gene>
<evidence type="ECO:0000313" key="2">
    <source>
        <dbReference type="EMBL" id="CAK7226659.1"/>
    </source>
</evidence>
<dbReference type="Pfam" id="PF00149">
    <property type="entry name" value="Metallophos"/>
    <property type="match status" value="1"/>
</dbReference>
<evidence type="ECO:0000259" key="1">
    <source>
        <dbReference type="Pfam" id="PF00149"/>
    </source>
</evidence>
<comment type="caution">
    <text evidence="2">The sequence shown here is derived from an EMBL/GenBank/DDBJ whole genome shotgun (WGS) entry which is preliminary data.</text>
</comment>